<comment type="caution">
    <text evidence="1">The sequence shown here is derived from an EMBL/GenBank/DDBJ whole genome shotgun (WGS) entry which is preliminary data.</text>
</comment>
<organism evidence="1 2">
    <name type="scientific">Beauveria asiatica</name>
    <dbReference type="NCBI Taxonomy" id="1069075"/>
    <lineage>
        <taxon>Eukaryota</taxon>
        <taxon>Fungi</taxon>
        <taxon>Dikarya</taxon>
        <taxon>Ascomycota</taxon>
        <taxon>Pezizomycotina</taxon>
        <taxon>Sordariomycetes</taxon>
        <taxon>Hypocreomycetidae</taxon>
        <taxon>Hypocreales</taxon>
        <taxon>Cordycipitaceae</taxon>
        <taxon>Beauveria</taxon>
    </lineage>
</organism>
<accession>A0AAW0RMY2</accession>
<dbReference type="EMBL" id="JAAHCF010000535">
    <property type="protein sequence ID" value="KAK8143256.1"/>
    <property type="molecule type" value="Genomic_DNA"/>
</dbReference>
<evidence type="ECO:0000313" key="1">
    <source>
        <dbReference type="EMBL" id="KAK8143256.1"/>
    </source>
</evidence>
<sequence length="109" mass="12678">MGEVTPVRVALRYRERRFQDLKAIINSFFEWRDIQPLEDYSLHICSSQYSSPLYLVLDLYCKTCPDVNLSTLDIKVFKVSGCDPFTFVDLGEAAREKAYQRSLSIKWGD</sequence>
<name>A0AAW0RMY2_9HYPO</name>
<gene>
    <name evidence="1" type="ORF">G3M48_007502</name>
</gene>
<proteinExistence type="predicted"/>
<reference evidence="1 2" key="1">
    <citation type="submission" date="2020-02" db="EMBL/GenBank/DDBJ databases">
        <title>Comparative genomics of the hypocrealean fungal genus Beauvera.</title>
        <authorList>
            <person name="Showalter D.N."/>
            <person name="Bushley K.E."/>
            <person name="Rehner S.A."/>
        </authorList>
    </citation>
    <scope>NUCLEOTIDE SEQUENCE [LARGE SCALE GENOMIC DNA]</scope>
    <source>
        <strain evidence="1 2">ARSEF4384</strain>
    </source>
</reference>
<keyword evidence="2" id="KW-1185">Reference proteome</keyword>
<evidence type="ECO:0000313" key="2">
    <source>
        <dbReference type="Proteomes" id="UP001397290"/>
    </source>
</evidence>
<dbReference type="AlphaFoldDB" id="A0AAW0RMY2"/>
<dbReference type="Proteomes" id="UP001397290">
    <property type="component" value="Unassembled WGS sequence"/>
</dbReference>
<protein>
    <submittedName>
        <fullName evidence="1">Uncharacterized protein</fullName>
    </submittedName>
</protein>